<dbReference type="STRING" id="481446.NIT7645_02520"/>
<name>A0A0H5CZU0_9RHOB</name>
<dbReference type="CDD" id="cd03051">
    <property type="entry name" value="GST_N_GTT2_like"/>
    <property type="match status" value="1"/>
</dbReference>
<dbReference type="Gene3D" id="3.40.30.10">
    <property type="entry name" value="Glutaredoxin"/>
    <property type="match status" value="1"/>
</dbReference>
<dbReference type="Pfam" id="PF13409">
    <property type="entry name" value="GST_N_2"/>
    <property type="match status" value="1"/>
</dbReference>
<dbReference type="PROSITE" id="PS50405">
    <property type="entry name" value="GST_CTER"/>
    <property type="match status" value="1"/>
</dbReference>
<dbReference type="InterPro" id="IPR040079">
    <property type="entry name" value="Glutathione_S-Trfase"/>
</dbReference>
<dbReference type="EC" id="2.5.1.18" evidence="3"/>
<evidence type="ECO:0000313" key="3">
    <source>
        <dbReference type="EMBL" id="CRL10324.1"/>
    </source>
</evidence>
<dbReference type="SUPFAM" id="SSF52833">
    <property type="entry name" value="Thioredoxin-like"/>
    <property type="match status" value="1"/>
</dbReference>
<dbReference type="Pfam" id="PF00043">
    <property type="entry name" value="GST_C"/>
    <property type="match status" value="1"/>
</dbReference>
<dbReference type="InterPro" id="IPR004045">
    <property type="entry name" value="Glutathione_S-Trfase_N"/>
</dbReference>
<dbReference type="InterPro" id="IPR004046">
    <property type="entry name" value="GST_C"/>
</dbReference>
<dbReference type="SFLD" id="SFLDG00358">
    <property type="entry name" value="Main_(cytGST)"/>
    <property type="match status" value="1"/>
</dbReference>
<dbReference type="InterPro" id="IPR010987">
    <property type="entry name" value="Glutathione-S-Trfase_C-like"/>
</dbReference>
<dbReference type="AlphaFoldDB" id="A0A0H5CZU0"/>
<feature type="domain" description="GST C-terminal" evidence="2">
    <location>
        <begin position="86"/>
        <end position="209"/>
    </location>
</feature>
<reference evidence="4" key="1">
    <citation type="submission" date="2015-05" db="EMBL/GenBank/DDBJ databases">
        <authorList>
            <person name="Rodrigo-Torres Lidia"/>
            <person name="Arahal R.David."/>
        </authorList>
    </citation>
    <scope>NUCLEOTIDE SEQUENCE [LARGE SCALE GENOMIC DNA]</scope>
    <source>
        <strain evidence="4">CECT 7321</strain>
    </source>
</reference>
<dbReference type="SFLD" id="SFLDS00019">
    <property type="entry name" value="Glutathione_Transferase_(cytos"/>
    <property type="match status" value="1"/>
</dbReference>
<evidence type="ECO:0000259" key="2">
    <source>
        <dbReference type="PROSITE" id="PS50405"/>
    </source>
</evidence>
<gene>
    <name evidence="3" type="primary">gstB_1</name>
    <name evidence="3" type="ORF">NIT7321_01168</name>
</gene>
<dbReference type="PANTHER" id="PTHR44051:SF8">
    <property type="entry name" value="GLUTATHIONE S-TRANSFERASE GSTA"/>
    <property type="match status" value="1"/>
</dbReference>
<dbReference type="Proteomes" id="UP000043764">
    <property type="component" value="Unassembled WGS sequence"/>
</dbReference>
<proteinExistence type="predicted"/>
<dbReference type="InterPro" id="IPR036249">
    <property type="entry name" value="Thioredoxin-like_sf"/>
</dbReference>
<accession>A0A0H5CZU0</accession>
<dbReference type="PROSITE" id="PS50404">
    <property type="entry name" value="GST_NTER"/>
    <property type="match status" value="1"/>
</dbReference>
<sequence length="209" mass="23300">MIFYDCSTAPNPRRARMFIAEKGLEIESREISIAERQQLSADFLVINPHGTIPVLTTDDGATLTENLAIARYLELLHPDPPLMGSSAREEAEVLMWNAIVEAQGGHPIAEALRNSHPAFENRAIPGPDNHAQVPELAERGFRRVARFFDLLDARLSDSPYLAGDFFSLADISAFVFVDFARVIKMRIPAEHSATQRWFDTISQRPSAAL</sequence>
<dbReference type="EMBL" id="CVRL01000013">
    <property type="protein sequence ID" value="CRL10324.1"/>
    <property type="molecule type" value="Genomic_DNA"/>
</dbReference>
<feature type="domain" description="GST N-terminal" evidence="1">
    <location>
        <begin position="1"/>
        <end position="81"/>
    </location>
</feature>
<keyword evidence="3" id="KW-0808">Transferase</keyword>
<dbReference type="InterPro" id="IPR034346">
    <property type="entry name" value="Gtt2-like_C"/>
</dbReference>
<keyword evidence="4" id="KW-1185">Reference proteome</keyword>
<organism evidence="3 4">
    <name type="scientific">Phaeobacter italicus</name>
    <dbReference type="NCBI Taxonomy" id="481446"/>
    <lineage>
        <taxon>Bacteria</taxon>
        <taxon>Pseudomonadati</taxon>
        <taxon>Pseudomonadota</taxon>
        <taxon>Alphaproteobacteria</taxon>
        <taxon>Rhodobacterales</taxon>
        <taxon>Roseobacteraceae</taxon>
        <taxon>Phaeobacter</taxon>
    </lineage>
</organism>
<dbReference type="CDD" id="cd03182">
    <property type="entry name" value="GST_C_GTT2_like"/>
    <property type="match status" value="1"/>
</dbReference>
<dbReference type="InterPro" id="IPR034345">
    <property type="entry name" value="Gtt2-like_N"/>
</dbReference>
<dbReference type="SUPFAM" id="SSF47616">
    <property type="entry name" value="GST C-terminal domain-like"/>
    <property type="match status" value="1"/>
</dbReference>
<dbReference type="Gene3D" id="1.20.1050.10">
    <property type="match status" value="1"/>
</dbReference>
<evidence type="ECO:0000259" key="1">
    <source>
        <dbReference type="PROSITE" id="PS50404"/>
    </source>
</evidence>
<dbReference type="InterPro" id="IPR036282">
    <property type="entry name" value="Glutathione-S-Trfase_C_sf"/>
</dbReference>
<dbReference type="GO" id="GO:0004364">
    <property type="term" value="F:glutathione transferase activity"/>
    <property type="evidence" value="ECO:0007669"/>
    <property type="project" value="UniProtKB-EC"/>
</dbReference>
<dbReference type="RefSeq" id="WP_050672872.1">
    <property type="nucleotide sequence ID" value="NZ_CVRL01000013.1"/>
</dbReference>
<dbReference type="PANTHER" id="PTHR44051">
    <property type="entry name" value="GLUTATHIONE S-TRANSFERASE-RELATED"/>
    <property type="match status" value="1"/>
</dbReference>
<protein>
    <submittedName>
        <fullName evidence="3">Glutathione S-transferase GST-6.0</fullName>
        <ecNumber evidence="3">2.5.1.18</ecNumber>
    </submittedName>
</protein>
<evidence type="ECO:0000313" key="4">
    <source>
        <dbReference type="Proteomes" id="UP000043764"/>
    </source>
</evidence>